<dbReference type="PANTHER" id="PTHR31272">
    <property type="entry name" value="CYTOCHROME C-TYPE BIOGENESIS PROTEIN HI_1454-RELATED"/>
    <property type="match status" value="1"/>
</dbReference>
<keyword evidence="1" id="KW-0812">Transmembrane</keyword>
<dbReference type="EMBL" id="LJVE01000147">
    <property type="protein sequence ID" value="KPL12605.1"/>
    <property type="molecule type" value="Genomic_DNA"/>
</dbReference>
<feature type="transmembrane region" description="Helical" evidence="1">
    <location>
        <begin position="391"/>
        <end position="413"/>
    </location>
</feature>
<dbReference type="PANTHER" id="PTHR31272:SF9">
    <property type="entry name" value="BLL1027 PROTEIN"/>
    <property type="match status" value="1"/>
</dbReference>
<feature type="transmembrane region" description="Helical" evidence="1">
    <location>
        <begin position="216"/>
        <end position="246"/>
    </location>
</feature>
<dbReference type="Proteomes" id="UP000050975">
    <property type="component" value="Unassembled WGS sequence"/>
</dbReference>
<dbReference type="AlphaFoldDB" id="A0A0S8JV92"/>
<feature type="transmembrane region" description="Helical" evidence="1">
    <location>
        <begin position="425"/>
        <end position="445"/>
    </location>
</feature>
<evidence type="ECO:0000313" key="2">
    <source>
        <dbReference type="EMBL" id="KPL12605.1"/>
    </source>
</evidence>
<dbReference type="InterPro" id="IPR051790">
    <property type="entry name" value="Cytochrome_c-biogenesis_DsbD"/>
</dbReference>
<evidence type="ECO:0008006" key="4">
    <source>
        <dbReference type="Google" id="ProtNLM"/>
    </source>
</evidence>
<comment type="caution">
    <text evidence="2">The sequence shown here is derived from an EMBL/GenBank/DDBJ whole genome shotgun (WGS) entry which is preliminary data.</text>
</comment>
<proteinExistence type="predicted"/>
<keyword evidence="1" id="KW-1133">Transmembrane helix</keyword>
<name>A0A0S8JV92_UNCW3</name>
<gene>
    <name evidence="2" type="ORF">AMJ74_06545</name>
</gene>
<protein>
    <recommendedName>
        <fullName evidence="4">Cytochrome C biogenesis protein transmembrane domain-containing protein</fullName>
    </recommendedName>
</protein>
<reference evidence="2 3" key="1">
    <citation type="journal article" date="2015" name="Microbiome">
        <title>Genomic resolution of linkages in carbon, nitrogen, and sulfur cycling among widespread estuary sediment bacteria.</title>
        <authorList>
            <person name="Baker B.J."/>
            <person name="Lazar C.S."/>
            <person name="Teske A.P."/>
            <person name="Dick G.J."/>
        </authorList>
    </citation>
    <scope>NUCLEOTIDE SEQUENCE [LARGE SCALE GENOMIC DNA]</scope>
    <source>
        <strain evidence="2">SM1_77</strain>
    </source>
</reference>
<evidence type="ECO:0000256" key="1">
    <source>
        <dbReference type="SAM" id="Phobius"/>
    </source>
</evidence>
<feature type="transmembrane region" description="Helical" evidence="1">
    <location>
        <begin position="291"/>
        <end position="312"/>
    </location>
</feature>
<feature type="transmembrane region" description="Helical" evidence="1">
    <location>
        <begin position="253"/>
        <end position="279"/>
    </location>
</feature>
<keyword evidence="1" id="KW-0472">Membrane</keyword>
<evidence type="ECO:0000313" key="3">
    <source>
        <dbReference type="Proteomes" id="UP000050975"/>
    </source>
</evidence>
<accession>A0A0S8JV92</accession>
<feature type="transmembrane region" description="Helical" evidence="1">
    <location>
        <begin position="343"/>
        <end position="371"/>
    </location>
</feature>
<organism evidence="2 3">
    <name type="scientific">candidate division WOR_3 bacterium SM1_77</name>
    <dbReference type="NCBI Taxonomy" id="1703778"/>
    <lineage>
        <taxon>Bacteria</taxon>
        <taxon>Bacteria division WOR-3</taxon>
    </lineage>
</organism>
<sequence>MDILLSDIPKLQAKYTFALKKYDIDLLDNYRLLENMEQVYGKTNEDLPVVFVGDSVFYGPEEIYEKMDGVLRNLTKRQQKELERPVRKKDTLPQIVERIRLDYFFQPGCEECSRLDAMFNNLEKRDSIVVLRRSIFDDTNRVLLEALSEKIRIPERQRLIVPVIIYGRGYLIKGEITTDNIFGLIKEHRADNNIIDSINMEGAENSILRRFGQFSLLGIVFAGLLDGVNPCAFATIIFFVSYLLFLGRRRRDVIFMAVSFIVAVFVAYFLIGISAYNLLDYVVGYEVVAKIIFLCFGIVAVSLGVVSLRDFVYARKGYYDKMILQLPLGIKQRIHRDIKERTAIGGIILGSFAAGLIVSFLEFGCTGQIYLPTITFMISKVGLRLKPVLALLIYNIMFVLPLVLISLLAVIVSTDNVAKSLNKRIPIIKFLTAILFFVLGIALILSA</sequence>